<dbReference type="InterPro" id="IPR018497">
    <property type="entry name" value="Peptidase_M13_C"/>
</dbReference>
<dbReference type="PRINTS" id="PR00786">
    <property type="entry name" value="NEPRILYSIN"/>
</dbReference>
<keyword evidence="5" id="KW-0378">Hydrolase</keyword>
<feature type="domain" description="Peptidase M13 N-terminal" evidence="10">
    <location>
        <begin position="48"/>
        <end position="428"/>
    </location>
</feature>
<dbReference type="CDD" id="cd08662">
    <property type="entry name" value="M13"/>
    <property type="match status" value="1"/>
</dbReference>
<dbReference type="InterPro" id="IPR024079">
    <property type="entry name" value="MetalloPept_cat_dom_sf"/>
</dbReference>
<evidence type="ECO:0000256" key="1">
    <source>
        <dbReference type="ARBA" id="ARBA00001947"/>
    </source>
</evidence>
<reference evidence="11 12" key="1">
    <citation type="submission" date="2022-10" db="EMBL/GenBank/DDBJ databases">
        <title>Comparative genomics and taxonomic characterization of three novel marine species of genus Reichenbachiella exhibiting antioxidant and polysaccharide degradation activities.</title>
        <authorList>
            <person name="Muhammad N."/>
            <person name="Lee Y.-J."/>
            <person name="Ko J."/>
            <person name="Kim S.-G."/>
        </authorList>
    </citation>
    <scope>NUCLEOTIDE SEQUENCE [LARGE SCALE GENOMIC DNA]</scope>
    <source>
        <strain evidence="11 12">ABR2-5</strain>
    </source>
</reference>
<keyword evidence="7" id="KW-0482">Metalloprotease</keyword>
<evidence type="ECO:0000256" key="6">
    <source>
        <dbReference type="ARBA" id="ARBA00022833"/>
    </source>
</evidence>
<dbReference type="Pfam" id="PF05649">
    <property type="entry name" value="Peptidase_M13_N"/>
    <property type="match status" value="1"/>
</dbReference>
<dbReference type="InterPro" id="IPR008753">
    <property type="entry name" value="Peptidase_M13_N"/>
</dbReference>
<comment type="similarity">
    <text evidence="2">Belongs to the peptidase M13 family.</text>
</comment>
<organism evidence="11 12">
    <name type="scientific">Reichenbachiella ulvae</name>
    <dbReference type="NCBI Taxonomy" id="2980104"/>
    <lineage>
        <taxon>Bacteria</taxon>
        <taxon>Pseudomonadati</taxon>
        <taxon>Bacteroidota</taxon>
        <taxon>Cytophagia</taxon>
        <taxon>Cytophagales</taxon>
        <taxon>Reichenbachiellaceae</taxon>
        <taxon>Reichenbachiella</taxon>
    </lineage>
</organism>
<feature type="signal peptide" evidence="8">
    <location>
        <begin position="1"/>
        <end position="19"/>
    </location>
</feature>
<dbReference type="InterPro" id="IPR000718">
    <property type="entry name" value="Peptidase_M13"/>
</dbReference>
<dbReference type="PANTHER" id="PTHR11733:SF167">
    <property type="entry name" value="FI17812P1-RELATED"/>
    <property type="match status" value="1"/>
</dbReference>
<evidence type="ECO:0000256" key="8">
    <source>
        <dbReference type="SAM" id="SignalP"/>
    </source>
</evidence>
<dbReference type="PANTHER" id="PTHR11733">
    <property type="entry name" value="ZINC METALLOPROTEASE FAMILY M13 NEPRILYSIN-RELATED"/>
    <property type="match status" value="1"/>
</dbReference>
<gene>
    <name evidence="11" type="ORF">N7U62_10310</name>
</gene>
<keyword evidence="12" id="KW-1185">Reference proteome</keyword>
<evidence type="ECO:0000256" key="4">
    <source>
        <dbReference type="ARBA" id="ARBA00022723"/>
    </source>
</evidence>
<dbReference type="Proteomes" id="UP001300692">
    <property type="component" value="Unassembled WGS sequence"/>
</dbReference>
<dbReference type="PROSITE" id="PS51257">
    <property type="entry name" value="PROKAR_LIPOPROTEIN"/>
    <property type="match status" value="1"/>
</dbReference>
<comment type="cofactor">
    <cofactor evidence="1">
        <name>Zn(2+)</name>
        <dbReference type="ChEBI" id="CHEBI:29105"/>
    </cofactor>
</comment>
<dbReference type="PROSITE" id="PS51885">
    <property type="entry name" value="NEPRILYSIN"/>
    <property type="match status" value="1"/>
</dbReference>
<dbReference type="SUPFAM" id="SSF55486">
    <property type="entry name" value="Metalloproteases ('zincins'), catalytic domain"/>
    <property type="match status" value="1"/>
</dbReference>
<keyword evidence="4" id="KW-0479">Metal-binding</keyword>
<comment type="caution">
    <text evidence="11">The sequence shown here is derived from an EMBL/GenBank/DDBJ whole genome shotgun (WGS) entry which is preliminary data.</text>
</comment>
<name>A0ABT3CTN0_9BACT</name>
<keyword evidence="8" id="KW-0732">Signal</keyword>
<dbReference type="Gene3D" id="1.10.1380.10">
    <property type="entry name" value="Neutral endopeptidase , domain2"/>
    <property type="match status" value="1"/>
</dbReference>
<proteinExistence type="inferred from homology"/>
<dbReference type="InterPro" id="IPR042089">
    <property type="entry name" value="Peptidase_M13_dom_2"/>
</dbReference>
<dbReference type="RefSeq" id="WP_264137884.1">
    <property type="nucleotide sequence ID" value="NZ_JAOYOD010000001.1"/>
</dbReference>
<evidence type="ECO:0000256" key="2">
    <source>
        <dbReference type="ARBA" id="ARBA00007357"/>
    </source>
</evidence>
<evidence type="ECO:0000256" key="5">
    <source>
        <dbReference type="ARBA" id="ARBA00022801"/>
    </source>
</evidence>
<dbReference type="Pfam" id="PF01431">
    <property type="entry name" value="Peptidase_M13"/>
    <property type="match status" value="1"/>
</dbReference>
<dbReference type="EMBL" id="JAOYOD010000001">
    <property type="protein sequence ID" value="MCV9387057.1"/>
    <property type="molecule type" value="Genomic_DNA"/>
</dbReference>
<evidence type="ECO:0000313" key="12">
    <source>
        <dbReference type="Proteomes" id="UP001300692"/>
    </source>
</evidence>
<evidence type="ECO:0000256" key="3">
    <source>
        <dbReference type="ARBA" id="ARBA00022670"/>
    </source>
</evidence>
<evidence type="ECO:0000259" key="10">
    <source>
        <dbReference type="Pfam" id="PF05649"/>
    </source>
</evidence>
<dbReference type="Gene3D" id="3.40.390.10">
    <property type="entry name" value="Collagenase (Catalytic Domain)"/>
    <property type="match status" value="1"/>
</dbReference>
<keyword evidence="3" id="KW-0645">Protease</keyword>
<feature type="chain" id="PRO_5045721209" evidence="8">
    <location>
        <begin position="20"/>
        <end position="685"/>
    </location>
</feature>
<evidence type="ECO:0000256" key="7">
    <source>
        <dbReference type="ARBA" id="ARBA00023049"/>
    </source>
</evidence>
<evidence type="ECO:0000259" key="9">
    <source>
        <dbReference type="Pfam" id="PF01431"/>
    </source>
</evidence>
<keyword evidence="6" id="KW-0862">Zinc</keyword>
<sequence length="685" mass="77688">MKKPFLIFLGALTAVSILATSCSKPETDNTEESEPALDLSFLDTKANPGDNFFRYTNGVWLDSTEIPSDRSGWGSFYELLESNEEVLEFVLKQASKGEIYDANSNEMKAANYFASGMDSLGIEKQGAKPLEEMLTQIEAIKDAEGLQDMLVKLHRRGINPFFGEYVSIDDKQSDQYLLSVVQSGLGLPDRDYYFKEDASGKDIIEAYKQYLTKLLSLVGEDSAVAREKAEAVYGLEYALAEKSMTRLERRDPDLTYNKMSMAEFQEVCDWIDWASFYEDMQAKNATEINVNQLEYMKSLPEIVAAADMQTIKDYLKVRMISSSASHLSHDFVKASFEFYNKKLSGQDEMRPRLKRIVNATNDDLGDALSKLYVNEVFPPEAKDKCMEMVNNIKAALHVRIDSLDWMGPETKEEAHKKLTALKVKIGYPDSWDDYSSIDIAPDSYLENHWNAAMWSNDDNLGRIGKPIDQDEWLMPASIVNAYYYPPANEIVFPAGILQPPFYNYKADDAVNYGGIGSVIGHEITHGFDDSGRKYNADGELKDWWTPEDAARFEARAKVLEEQFNNLTVQDTLNVNGKLTLGENIADLGGVNIAFDALMMQYEKNGRPESIDGLTPEQRFFLSYGTIWRSKYKPQLEQQLLIRDTHAPAIHRVNGPLSNLEIFYDAFEIKEGDVLYKDVEERAQIW</sequence>
<evidence type="ECO:0000313" key="11">
    <source>
        <dbReference type="EMBL" id="MCV9387057.1"/>
    </source>
</evidence>
<accession>A0ABT3CTN0</accession>
<protein>
    <submittedName>
        <fullName evidence="11">M13 family metallopeptidase</fullName>
    </submittedName>
</protein>
<feature type="domain" description="Peptidase M13 C-terminal" evidence="9">
    <location>
        <begin position="480"/>
        <end position="680"/>
    </location>
</feature>